<protein>
    <submittedName>
        <fullName evidence="2">Uncharacterized protein</fullName>
    </submittedName>
</protein>
<reference evidence="2 3" key="1">
    <citation type="submission" date="2020-07" db="EMBL/GenBank/DDBJ databases">
        <title>Comparative genomics of pyrophilous fungi reveals a link between fire events and developmental genes.</title>
        <authorList>
            <consortium name="DOE Joint Genome Institute"/>
            <person name="Steindorff A.S."/>
            <person name="Carver A."/>
            <person name="Calhoun S."/>
            <person name="Stillman K."/>
            <person name="Liu H."/>
            <person name="Lipzen A."/>
            <person name="Pangilinan J."/>
            <person name="Labutti K."/>
            <person name="Bruns T.D."/>
            <person name="Grigoriev I.V."/>
        </authorList>
    </citation>
    <scope>NUCLEOTIDE SEQUENCE [LARGE SCALE GENOMIC DNA]</scope>
    <source>
        <strain evidence="2 3">CBS 144469</strain>
    </source>
</reference>
<dbReference type="Proteomes" id="UP000521943">
    <property type="component" value="Unassembled WGS sequence"/>
</dbReference>
<gene>
    <name evidence="2" type="ORF">DFP72DRAFT_1058855</name>
</gene>
<keyword evidence="3" id="KW-1185">Reference proteome</keyword>
<dbReference type="EMBL" id="JACGCI010000003">
    <property type="protein sequence ID" value="KAF6765039.1"/>
    <property type="molecule type" value="Genomic_DNA"/>
</dbReference>
<dbReference type="OrthoDB" id="3029761at2759"/>
<sequence>MISDHAVVVCNAPLVSPIPLPYNSPRFLEFDLPDIDEDLSHPPYTSRQSQSASRKRKADRELELALPEPKRRTPSAAPASAQRSQVRQPAYSQRRLKPTMPTQYYTPCNPAFAAPYLQQQPTYFYAAVP</sequence>
<accession>A0A8H6IHG7</accession>
<evidence type="ECO:0000313" key="3">
    <source>
        <dbReference type="Proteomes" id="UP000521943"/>
    </source>
</evidence>
<comment type="caution">
    <text evidence="2">The sequence shown here is derived from an EMBL/GenBank/DDBJ whole genome shotgun (WGS) entry which is preliminary data.</text>
</comment>
<name>A0A8H6IHG7_9AGAR</name>
<evidence type="ECO:0000313" key="2">
    <source>
        <dbReference type="EMBL" id="KAF6765039.1"/>
    </source>
</evidence>
<organism evidence="2 3">
    <name type="scientific">Ephemerocybe angulata</name>
    <dbReference type="NCBI Taxonomy" id="980116"/>
    <lineage>
        <taxon>Eukaryota</taxon>
        <taxon>Fungi</taxon>
        <taxon>Dikarya</taxon>
        <taxon>Basidiomycota</taxon>
        <taxon>Agaricomycotina</taxon>
        <taxon>Agaricomycetes</taxon>
        <taxon>Agaricomycetidae</taxon>
        <taxon>Agaricales</taxon>
        <taxon>Agaricineae</taxon>
        <taxon>Psathyrellaceae</taxon>
        <taxon>Ephemerocybe</taxon>
    </lineage>
</organism>
<feature type="region of interest" description="Disordered" evidence="1">
    <location>
        <begin position="38"/>
        <end position="98"/>
    </location>
</feature>
<proteinExistence type="predicted"/>
<dbReference type="AlphaFoldDB" id="A0A8H6IHG7"/>
<feature type="compositionally biased region" description="Low complexity" evidence="1">
    <location>
        <begin position="74"/>
        <end position="88"/>
    </location>
</feature>
<feature type="compositionally biased region" description="Basic and acidic residues" evidence="1">
    <location>
        <begin position="58"/>
        <end position="71"/>
    </location>
</feature>
<evidence type="ECO:0000256" key="1">
    <source>
        <dbReference type="SAM" id="MobiDB-lite"/>
    </source>
</evidence>